<evidence type="ECO:0000313" key="1">
    <source>
        <dbReference type="EnsemblPlants" id="AVESA.00010b.r2.7AG1198450.1.CDS"/>
    </source>
</evidence>
<dbReference type="Proteomes" id="UP001732700">
    <property type="component" value="Chromosome 7A"/>
</dbReference>
<reference evidence="1" key="2">
    <citation type="submission" date="2025-09" db="UniProtKB">
        <authorList>
            <consortium name="EnsemblPlants"/>
        </authorList>
    </citation>
    <scope>IDENTIFICATION</scope>
</reference>
<reference evidence="1" key="1">
    <citation type="submission" date="2021-05" db="EMBL/GenBank/DDBJ databases">
        <authorList>
            <person name="Scholz U."/>
            <person name="Mascher M."/>
            <person name="Fiebig A."/>
        </authorList>
    </citation>
    <scope>NUCLEOTIDE SEQUENCE [LARGE SCALE GENOMIC DNA]</scope>
</reference>
<name>A0ACD5ZNS1_AVESA</name>
<protein>
    <submittedName>
        <fullName evidence="1">Uncharacterized protein</fullName>
    </submittedName>
</protein>
<evidence type="ECO:0000313" key="2">
    <source>
        <dbReference type="Proteomes" id="UP001732700"/>
    </source>
</evidence>
<keyword evidence="2" id="KW-1185">Reference proteome</keyword>
<accession>A0ACD5ZNS1</accession>
<sequence length="382" mass="42831">MAASGSSSSSGYQQLHARYEVQQNPIGEGAYADVYKARHRLTGLDVAVKKFHFHGPAHVEEGGAEREIRIMRLLRHHPHVIRFYEAVLVAATPDSSGGEQRRKKSKKKQKQQQVCIVMELAESGELYNHVLASDRGLEEGEARRVFRQLVSGVAYCHRNMVVHHDLKLENVLLDAGKNVKLADFGYSNFFGPVQVPGADCGSLLYAAPEVFAEREEGAPARYLGPEVDMWSCGVILFAMLCGYLPFDGPDDDEQAIKRRIASGRVRIPGRISDDPRALISGMLQVSPHRRMTVGEVCHHPWLQHSIPRYLAMPPPLYDAITQTLKVCDDTVEDVAKIMVGLDKNNLVELLHTGVENQATVAYHLMLDKRYDAPTRYMWLKHD</sequence>
<organism evidence="1 2">
    <name type="scientific">Avena sativa</name>
    <name type="common">Oat</name>
    <dbReference type="NCBI Taxonomy" id="4498"/>
    <lineage>
        <taxon>Eukaryota</taxon>
        <taxon>Viridiplantae</taxon>
        <taxon>Streptophyta</taxon>
        <taxon>Embryophyta</taxon>
        <taxon>Tracheophyta</taxon>
        <taxon>Spermatophyta</taxon>
        <taxon>Magnoliopsida</taxon>
        <taxon>Liliopsida</taxon>
        <taxon>Poales</taxon>
        <taxon>Poaceae</taxon>
        <taxon>BOP clade</taxon>
        <taxon>Pooideae</taxon>
        <taxon>Poodae</taxon>
        <taxon>Poeae</taxon>
        <taxon>Poeae Chloroplast Group 1 (Aveneae type)</taxon>
        <taxon>Aveninae</taxon>
        <taxon>Avena</taxon>
    </lineage>
</organism>
<proteinExistence type="predicted"/>
<dbReference type="EnsemblPlants" id="AVESA.00010b.r2.7AG1198450.1">
    <property type="protein sequence ID" value="AVESA.00010b.r2.7AG1198450.1.CDS"/>
    <property type="gene ID" value="AVESA.00010b.r2.7AG1198450"/>
</dbReference>